<dbReference type="OrthoDB" id="2507686at2"/>
<dbReference type="KEGG" id="lrs:PX52LOC_06690"/>
<accession>A0A5C1AQY9</accession>
<organism evidence="1 2">
    <name type="scientific">Limnoglobus roseus</name>
    <dbReference type="NCBI Taxonomy" id="2598579"/>
    <lineage>
        <taxon>Bacteria</taxon>
        <taxon>Pseudomonadati</taxon>
        <taxon>Planctomycetota</taxon>
        <taxon>Planctomycetia</taxon>
        <taxon>Gemmatales</taxon>
        <taxon>Gemmataceae</taxon>
        <taxon>Limnoglobus</taxon>
    </lineage>
</organism>
<name>A0A5C1AQY9_9BACT</name>
<sequence length="78" mass="9119">MKITCISDLLPVARERMPDVAEPFVEELAAFLWDEGYDRGCRGGDDWSRFLDSLPADMRNYRHRTRRPKSAILVRRHG</sequence>
<dbReference type="EMBL" id="CP042425">
    <property type="protein sequence ID" value="QEL19614.1"/>
    <property type="molecule type" value="Genomic_DNA"/>
</dbReference>
<protein>
    <submittedName>
        <fullName evidence="1">Uncharacterized protein</fullName>
    </submittedName>
</protein>
<dbReference type="Proteomes" id="UP000324974">
    <property type="component" value="Chromosome"/>
</dbReference>
<keyword evidence="2" id="KW-1185">Reference proteome</keyword>
<evidence type="ECO:0000313" key="2">
    <source>
        <dbReference type="Proteomes" id="UP000324974"/>
    </source>
</evidence>
<evidence type="ECO:0000313" key="1">
    <source>
        <dbReference type="EMBL" id="QEL19614.1"/>
    </source>
</evidence>
<reference evidence="2" key="1">
    <citation type="submission" date="2019-08" db="EMBL/GenBank/DDBJ databases">
        <title>Limnoglobus roseus gen. nov., sp. nov., a novel freshwater planctomycete with a giant genome from the family Gemmataceae.</title>
        <authorList>
            <person name="Kulichevskaya I.S."/>
            <person name="Naumoff D.G."/>
            <person name="Miroshnikov K."/>
            <person name="Ivanova A."/>
            <person name="Philippov D.A."/>
            <person name="Hakobyan A."/>
            <person name="Rijpstra I.C."/>
            <person name="Sinninghe Damste J.S."/>
            <person name="Liesack W."/>
            <person name="Dedysh S.N."/>
        </authorList>
    </citation>
    <scope>NUCLEOTIDE SEQUENCE [LARGE SCALE GENOMIC DNA]</scope>
    <source>
        <strain evidence="2">PX52</strain>
    </source>
</reference>
<gene>
    <name evidence="1" type="ORF">PX52LOC_06690</name>
</gene>
<proteinExistence type="predicted"/>
<dbReference type="AlphaFoldDB" id="A0A5C1AQY9"/>
<dbReference type="RefSeq" id="WP_149113984.1">
    <property type="nucleotide sequence ID" value="NZ_CP042425.1"/>
</dbReference>